<dbReference type="InterPro" id="IPR011701">
    <property type="entry name" value="MFS"/>
</dbReference>
<feature type="transmembrane region" description="Helical" evidence="4">
    <location>
        <begin position="330"/>
        <end position="351"/>
    </location>
</feature>
<feature type="transmembrane region" description="Helical" evidence="4">
    <location>
        <begin position="496"/>
        <end position="517"/>
    </location>
</feature>
<keyword evidence="4" id="KW-0812">Transmembrane</keyword>
<dbReference type="PANTHER" id="PTHR11360:SF234">
    <property type="entry name" value="MFS-TYPE TRANSPORTER DBAD-RELATED"/>
    <property type="match status" value="1"/>
</dbReference>
<keyword evidence="7" id="KW-1185">Reference proteome</keyword>
<feature type="transmembrane region" description="Helical" evidence="4">
    <location>
        <begin position="523"/>
        <end position="542"/>
    </location>
</feature>
<feature type="transmembrane region" description="Helical" evidence="4">
    <location>
        <begin position="735"/>
        <end position="756"/>
    </location>
</feature>
<dbReference type="OrthoDB" id="6509908at2759"/>
<evidence type="ECO:0000256" key="1">
    <source>
        <dbReference type="ARBA" id="ARBA00004141"/>
    </source>
</evidence>
<gene>
    <name evidence="6" type="ORF">FSARC_3813</name>
</gene>
<dbReference type="InterPro" id="IPR036259">
    <property type="entry name" value="MFS_trans_sf"/>
</dbReference>
<feature type="transmembrane region" description="Helical" evidence="4">
    <location>
        <begin position="669"/>
        <end position="690"/>
    </location>
</feature>
<feature type="transmembrane region" description="Helical" evidence="4">
    <location>
        <begin position="136"/>
        <end position="157"/>
    </location>
</feature>
<sequence length="806" mass="86962">MAAEKETVDDSPSVDNSLTVDDVVPKPIPDGGLLAWLQVAGSFCLYFCTWGLIASFGSFQTIYERDQLSNHSPFQISVIGSLQTFLMVFSGFIVGPIYDSGYFRHLLAVGSSFIVVGTVLQSLCKQYWQFLLTQGLMIGIGTGCLSILSVAITSLWFTTKLPLVNGIAACGSGLGGVLLPIMVRELNTQTTLSWAVRAMALLLLVLLAFANLVLRPGLNSGGPKQRRPLFDKTAFTDWPYVLFVFGCFSVFLGMYTPFVYVQSYALDQEIVSSNLAMYLLAILNSSSIFGRILPAFLAQSLGPMNTIICAAIILAATNVCLISATSLPRLLVTVISEGFFTGSFFALQPTIFLHQIDVDMSQSMKEQPVAPVGEDQSAAEASTEYTATVDGGSIAWLQVSAAFALYWNSLGLVNSFGVFQTYYERALLNSESSSAISWIGSMQVFFLMAGGIFLGPLYDMGYGRSMVIAGSCLVPLGFMMTSICKEYYQVLLSQGLAIGLGTSCLYIPAITLVPGYFVNRRALAMGTAAIGSSCGAIVYPLLFERLQPQIGFPWTVRVLGFVSLALCLYATLVLRERSVAKKRELSKKFRPGSAKAVIELAGLLDLRYVVQSIAIFFSNLTFFVPLYYLQPYAQAHGMTDQNLGKYLLVILNSAAIPGRIIPSYIAGKAGVINTYIVICGFTTIIVFYWISVMNQAGNVAFSVLYGFFSGSVVTLAPVVLTAITDDLGMLGTRLGFVALLKGIGSLIGPPIAGAILDNTNSYLGLQLFTGLGFLLTTVLAGQLRIVVARRKVQIRKSGDHAGSERA</sequence>
<evidence type="ECO:0000313" key="7">
    <source>
        <dbReference type="Proteomes" id="UP000622797"/>
    </source>
</evidence>
<feature type="transmembrane region" description="Helical" evidence="4">
    <location>
        <begin position="435"/>
        <end position="454"/>
    </location>
</feature>
<organism evidence="6 7">
    <name type="scientific">Fusarium sarcochroum</name>
    <dbReference type="NCBI Taxonomy" id="1208366"/>
    <lineage>
        <taxon>Eukaryota</taxon>
        <taxon>Fungi</taxon>
        <taxon>Dikarya</taxon>
        <taxon>Ascomycota</taxon>
        <taxon>Pezizomycotina</taxon>
        <taxon>Sordariomycetes</taxon>
        <taxon>Hypocreomycetidae</taxon>
        <taxon>Hypocreales</taxon>
        <taxon>Nectriaceae</taxon>
        <taxon>Fusarium</taxon>
        <taxon>Fusarium lateritium species complex</taxon>
    </lineage>
</organism>
<comment type="subcellular location">
    <subcellularLocation>
        <location evidence="1">Membrane</location>
        <topology evidence="1">Multi-pass membrane protein</topology>
    </subcellularLocation>
</comment>
<name>A0A8H4U367_9HYPO</name>
<dbReference type="SUPFAM" id="SSF103473">
    <property type="entry name" value="MFS general substrate transporter"/>
    <property type="match status" value="2"/>
</dbReference>
<comment type="caution">
    <text evidence="6">The sequence shown here is derived from an EMBL/GenBank/DDBJ whole genome shotgun (WGS) entry which is preliminary data.</text>
</comment>
<feature type="transmembrane region" description="Helical" evidence="4">
    <location>
        <begin position="554"/>
        <end position="574"/>
    </location>
</feature>
<dbReference type="InterPro" id="IPR020846">
    <property type="entry name" value="MFS_dom"/>
</dbReference>
<feature type="transmembrane region" description="Helical" evidence="4">
    <location>
        <begin position="702"/>
        <end position="723"/>
    </location>
</feature>
<feature type="transmembrane region" description="Helical" evidence="4">
    <location>
        <begin position="103"/>
        <end position="124"/>
    </location>
</feature>
<dbReference type="GO" id="GO:0022857">
    <property type="term" value="F:transmembrane transporter activity"/>
    <property type="evidence" value="ECO:0007669"/>
    <property type="project" value="InterPro"/>
</dbReference>
<dbReference type="AlphaFoldDB" id="A0A8H4U367"/>
<keyword evidence="3" id="KW-0325">Glycoprotein</keyword>
<evidence type="ECO:0000259" key="5">
    <source>
        <dbReference type="PROSITE" id="PS50850"/>
    </source>
</evidence>
<dbReference type="EMBL" id="JABEXW010000185">
    <property type="protein sequence ID" value="KAF4968847.1"/>
    <property type="molecule type" value="Genomic_DNA"/>
</dbReference>
<dbReference type="InterPro" id="IPR050327">
    <property type="entry name" value="Proton-linked_MCT"/>
</dbReference>
<feature type="transmembrane region" description="Helical" evidence="4">
    <location>
        <begin position="304"/>
        <end position="323"/>
    </location>
</feature>
<evidence type="ECO:0000313" key="6">
    <source>
        <dbReference type="EMBL" id="KAF4968847.1"/>
    </source>
</evidence>
<dbReference type="Pfam" id="PF07690">
    <property type="entry name" value="MFS_1"/>
    <property type="match status" value="2"/>
</dbReference>
<protein>
    <recommendedName>
        <fullName evidence="5">Major facilitator superfamily (MFS) profile domain-containing protein</fullName>
    </recommendedName>
</protein>
<feature type="transmembrane region" description="Helical" evidence="4">
    <location>
        <begin position="238"/>
        <end position="263"/>
    </location>
</feature>
<dbReference type="Proteomes" id="UP000622797">
    <property type="component" value="Unassembled WGS sequence"/>
</dbReference>
<proteinExistence type="inferred from homology"/>
<dbReference type="PROSITE" id="PS50850">
    <property type="entry name" value="MFS"/>
    <property type="match status" value="1"/>
</dbReference>
<comment type="similarity">
    <text evidence="2">Belongs to the major facilitator superfamily. Monocarboxylate porter (TC 2.A.1.13) family.</text>
</comment>
<reference evidence="6" key="2">
    <citation type="submission" date="2020-05" db="EMBL/GenBank/DDBJ databases">
        <authorList>
            <person name="Kim H.-S."/>
            <person name="Proctor R.H."/>
            <person name="Brown D.W."/>
        </authorList>
    </citation>
    <scope>NUCLEOTIDE SEQUENCE</scope>
    <source>
        <strain evidence="6">NRRL 20472</strain>
    </source>
</reference>
<evidence type="ECO:0000256" key="2">
    <source>
        <dbReference type="ARBA" id="ARBA00006727"/>
    </source>
</evidence>
<evidence type="ECO:0000256" key="3">
    <source>
        <dbReference type="ARBA" id="ARBA00023180"/>
    </source>
</evidence>
<feature type="transmembrane region" description="Helical" evidence="4">
    <location>
        <begin position="466"/>
        <end position="484"/>
    </location>
</feature>
<feature type="transmembrane region" description="Helical" evidence="4">
    <location>
        <begin position="275"/>
        <end position="298"/>
    </location>
</feature>
<keyword evidence="4" id="KW-1133">Transmembrane helix</keyword>
<feature type="transmembrane region" description="Helical" evidence="4">
    <location>
        <begin position="762"/>
        <end position="787"/>
    </location>
</feature>
<feature type="transmembrane region" description="Helical" evidence="4">
    <location>
        <begin position="74"/>
        <end position="97"/>
    </location>
</feature>
<dbReference type="Gene3D" id="1.20.1250.20">
    <property type="entry name" value="MFS general substrate transporter like domains"/>
    <property type="match status" value="2"/>
</dbReference>
<feature type="transmembrane region" description="Helical" evidence="4">
    <location>
        <begin position="163"/>
        <end position="183"/>
    </location>
</feature>
<dbReference type="GO" id="GO:0016020">
    <property type="term" value="C:membrane"/>
    <property type="evidence" value="ECO:0007669"/>
    <property type="project" value="UniProtKB-SubCell"/>
</dbReference>
<feature type="transmembrane region" description="Helical" evidence="4">
    <location>
        <begin position="33"/>
        <end position="53"/>
    </location>
</feature>
<evidence type="ECO:0000256" key="4">
    <source>
        <dbReference type="SAM" id="Phobius"/>
    </source>
</evidence>
<dbReference type="PANTHER" id="PTHR11360">
    <property type="entry name" value="MONOCARBOXYLATE TRANSPORTER"/>
    <property type="match status" value="1"/>
</dbReference>
<feature type="domain" description="Major facilitator superfamily (MFS) profile" evidence="5">
    <location>
        <begin position="395"/>
        <end position="784"/>
    </location>
</feature>
<keyword evidence="4" id="KW-0472">Membrane</keyword>
<accession>A0A8H4U367</accession>
<feature type="transmembrane region" description="Helical" evidence="4">
    <location>
        <begin position="195"/>
        <end position="218"/>
    </location>
</feature>
<feature type="transmembrane region" description="Helical" evidence="4">
    <location>
        <begin position="608"/>
        <end position="629"/>
    </location>
</feature>
<reference evidence="6" key="1">
    <citation type="journal article" date="2020" name="BMC Genomics">
        <title>Correction to: Identification and distribution of gene clusters required for synthesis of sphingolipid metabolism inhibitors in diverse species of the filamentous fungus Fusarium.</title>
        <authorList>
            <person name="Kim H.S."/>
            <person name="Lohmar J.M."/>
            <person name="Busman M."/>
            <person name="Brown D.W."/>
            <person name="Naumann T.A."/>
            <person name="Divon H.H."/>
            <person name="Lysoe E."/>
            <person name="Uhlig S."/>
            <person name="Proctor R.H."/>
        </authorList>
    </citation>
    <scope>NUCLEOTIDE SEQUENCE</scope>
    <source>
        <strain evidence="6">NRRL 20472</strain>
    </source>
</reference>
<feature type="transmembrane region" description="Helical" evidence="4">
    <location>
        <begin position="405"/>
        <end position="423"/>
    </location>
</feature>